<dbReference type="SUPFAM" id="SSF82829">
    <property type="entry name" value="MesJ substrate recognition domain-like"/>
    <property type="match status" value="1"/>
</dbReference>
<dbReference type="GO" id="GO:0032267">
    <property type="term" value="F:tRNA(Ile)-lysidine synthase activity"/>
    <property type="evidence" value="ECO:0007669"/>
    <property type="project" value="UniProtKB-EC"/>
</dbReference>
<name>A0A562LBA8_9GAMM</name>
<dbReference type="CDD" id="cd01992">
    <property type="entry name" value="TilS_N"/>
    <property type="match status" value="1"/>
</dbReference>
<evidence type="ECO:0000256" key="8">
    <source>
        <dbReference type="HAMAP-Rule" id="MF_01161"/>
    </source>
</evidence>
<evidence type="ECO:0000256" key="1">
    <source>
        <dbReference type="ARBA" id="ARBA00004496"/>
    </source>
</evidence>
<gene>
    <name evidence="8" type="primary">tilS</name>
    <name evidence="10" type="ORF">IP90_01075</name>
</gene>
<comment type="domain">
    <text evidence="8">The N-terminal region contains the highly conserved SGGXDS motif, predicted to be a P-loop motif involved in ATP binding.</text>
</comment>
<evidence type="ECO:0000256" key="3">
    <source>
        <dbReference type="ARBA" id="ARBA00022598"/>
    </source>
</evidence>
<evidence type="ECO:0000256" key="6">
    <source>
        <dbReference type="ARBA" id="ARBA00022840"/>
    </source>
</evidence>
<evidence type="ECO:0000256" key="7">
    <source>
        <dbReference type="ARBA" id="ARBA00048539"/>
    </source>
</evidence>
<keyword evidence="3 8" id="KW-0436">Ligase</keyword>
<dbReference type="Gene3D" id="1.20.59.20">
    <property type="match status" value="1"/>
</dbReference>
<evidence type="ECO:0000256" key="5">
    <source>
        <dbReference type="ARBA" id="ARBA00022741"/>
    </source>
</evidence>
<evidence type="ECO:0000313" key="10">
    <source>
        <dbReference type="EMBL" id="TWI04933.1"/>
    </source>
</evidence>
<keyword evidence="2 8" id="KW-0963">Cytoplasm</keyword>
<evidence type="ECO:0000256" key="4">
    <source>
        <dbReference type="ARBA" id="ARBA00022694"/>
    </source>
</evidence>
<proteinExistence type="inferred from homology"/>
<dbReference type="PANTHER" id="PTHR43033:SF1">
    <property type="entry name" value="TRNA(ILE)-LYSIDINE SYNTHASE-RELATED"/>
    <property type="match status" value="1"/>
</dbReference>
<dbReference type="InterPro" id="IPR012796">
    <property type="entry name" value="Lysidine-tRNA-synth_C"/>
</dbReference>
<keyword evidence="11" id="KW-1185">Reference proteome</keyword>
<dbReference type="SMART" id="SM00977">
    <property type="entry name" value="TilS_C"/>
    <property type="match status" value="1"/>
</dbReference>
<dbReference type="Gene3D" id="3.40.50.620">
    <property type="entry name" value="HUPs"/>
    <property type="match status" value="1"/>
</dbReference>
<dbReference type="AlphaFoldDB" id="A0A562LBA8"/>
<dbReference type="GO" id="GO:0005737">
    <property type="term" value="C:cytoplasm"/>
    <property type="evidence" value="ECO:0007669"/>
    <property type="project" value="UniProtKB-SubCell"/>
</dbReference>
<keyword evidence="5 8" id="KW-0547">Nucleotide-binding</keyword>
<comment type="catalytic activity">
    <reaction evidence="7 8">
        <text>cytidine(34) in tRNA(Ile2) + L-lysine + ATP = lysidine(34) in tRNA(Ile2) + AMP + diphosphate + H(+)</text>
        <dbReference type="Rhea" id="RHEA:43744"/>
        <dbReference type="Rhea" id="RHEA-COMP:10625"/>
        <dbReference type="Rhea" id="RHEA-COMP:10670"/>
        <dbReference type="ChEBI" id="CHEBI:15378"/>
        <dbReference type="ChEBI" id="CHEBI:30616"/>
        <dbReference type="ChEBI" id="CHEBI:32551"/>
        <dbReference type="ChEBI" id="CHEBI:33019"/>
        <dbReference type="ChEBI" id="CHEBI:82748"/>
        <dbReference type="ChEBI" id="CHEBI:83665"/>
        <dbReference type="ChEBI" id="CHEBI:456215"/>
        <dbReference type="EC" id="6.3.4.19"/>
    </reaction>
</comment>
<dbReference type="NCBIfam" id="TIGR02433">
    <property type="entry name" value="lysidine_TilS_C"/>
    <property type="match status" value="1"/>
</dbReference>
<protein>
    <recommendedName>
        <fullName evidence="8">tRNA(Ile)-lysidine synthase</fullName>
        <ecNumber evidence="8">6.3.4.19</ecNumber>
    </recommendedName>
    <alternativeName>
        <fullName evidence="8">tRNA(Ile)-2-lysyl-cytidine synthase</fullName>
    </alternativeName>
    <alternativeName>
        <fullName evidence="8">tRNA(Ile)-lysidine synthetase</fullName>
    </alternativeName>
</protein>
<dbReference type="Pfam" id="PF09179">
    <property type="entry name" value="TilS"/>
    <property type="match status" value="1"/>
</dbReference>
<dbReference type="Pfam" id="PF11734">
    <property type="entry name" value="TilS_C"/>
    <property type="match status" value="1"/>
</dbReference>
<keyword evidence="4 8" id="KW-0819">tRNA processing</keyword>
<comment type="caution">
    <text evidence="10">The sequence shown here is derived from an EMBL/GenBank/DDBJ whole genome shotgun (WGS) entry which is preliminary data.</text>
</comment>
<dbReference type="PANTHER" id="PTHR43033">
    <property type="entry name" value="TRNA(ILE)-LYSIDINE SYNTHASE-RELATED"/>
    <property type="match status" value="1"/>
</dbReference>
<accession>A0A562LBA8</accession>
<dbReference type="EMBL" id="VLKN01000002">
    <property type="protein sequence ID" value="TWI04933.1"/>
    <property type="molecule type" value="Genomic_DNA"/>
</dbReference>
<sequence>MALSGGLDSCVLLHALAALPTARARGLRALHVHHGLHAQADAWSMHCQVLCDALDVSLRIARVEVDRDSGTGIEAAARHARHGAFEAELGTDQVLVLAHHRDDQAETFLLRALRASGADGLGAMRRRRTFGRGRLWRPLLDHPRTALLEYAQAHGLRWIDDPTNADPSLDRNFLRHRVLPLLRERWPQADAAFAVSAALCAEAATLLADEDAHALAGVRSVDPNALDVDRLQALPRPRRARVLRRWIETLALPPLPAQGVARIEHDLLAAAPDSDAAFAWSGAVVRRWRDILHADWRREPLPKDWTSGWDGRAPLALPDGGELTLEGTAGFDEPVRVHAREGGERIVLPGRGHTHALKHALQDLGVPPWERTRLPLLSSHDTLLAAGDLLYSAVFDAWLRARGARLVWAPASAPTA</sequence>
<evidence type="ECO:0000259" key="9">
    <source>
        <dbReference type="SMART" id="SM00977"/>
    </source>
</evidence>
<feature type="binding site" evidence="8">
    <location>
        <begin position="4"/>
        <end position="9"/>
    </location>
    <ligand>
        <name>ATP</name>
        <dbReference type="ChEBI" id="CHEBI:30616"/>
    </ligand>
</feature>
<reference evidence="10 11" key="1">
    <citation type="journal article" date="2015" name="Stand. Genomic Sci.">
        <title>Genomic Encyclopedia of Bacterial and Archaeal Type Strains, Phase III: the genomes of soil and plant-associated and newly described type strains.</title>
        <authorList>
            <person name="Whitman W.B."/>
            <person name="Woyke T."/>
            <person name="Klenk H.P."/>
            <person name="Zhou Y."/>
            <person name="Lilburn T.G."/>
            <person name="Beck B.J."/>
            <person name="De Vos P."/>
            <person name="Vandamme P."/>
            <person name="Eisen J.A."/>
            <person name="Garrity G."/>
            <person name="Hugenholtz P."/>
            <person name="Kyrpides N.C."/>
        </authorList>
    </citation>
    <scope>NUCLEOTIDE SEQUENCE [LARGE SCALE GENOMIC DNA]</scope>
    <source>
        <strain evidence="10 11">CGMCC 1.10821</strain>
    </source>
</reference>
<dbReference type="EC" id="6.3.4.19" evidence="8"/>
<evidence type="ECO:0000313" key="11">
    <source>
        <dbReference type="Proteomes" id="UP000315167"/>
    </source>
</evidence>
<evidence type="ECO:0000256" key="2">
    <source>
        <dbReference type="ARBA" id="ARBA00022490"/>
    </source>
</evidence>
<dbReference type="GO" id="GO:0005524">
    <property type="term" value="F:ATP binding"/>
    <property type="evidence" value="ECO:0007669"/>
    <property type="project" value="UniProtKB-UniRule"/>
</dbReference>
<feature type="domain" description="Lysidine-tRNA(Ile) synthetase C-terminal" evidence="9">
    <location>
        <begin position="335"/>
        <end position="408"/>
    </location>
</feature>
<dbReference type="SUPFAM" id="SSF52402">
    <property type="entry name" value="Adenine nucleotide alpha hydrolases-like"/>
    <property type="match status" value="1"/>
</dbReference>
<dbReference type="InterPro" id="IPR011063">
    <property type="entry name" value="TilS/TtcA_N"/>
</dbReference>
<dbReference type="InterPro" id="IPR015262">
    <property type="entry name" value="tRNA_Ile_lys_synt_subst-bd"/>
</dbReference>
<dbReference type="SUPFAM" id="SSF56037">
    <property type="entry name" value="PheT/TilS domain"/>
    <property type="match status" value="1"/>
</dbReference>
<organism evidence="10 11">
    <name type="scientific">Luteimonas cucumeris</name>
    <dbReference type="NCBI Taxonomy" id="985012"/>
    <lineage>
        <taxon>Bacteria</taxon>
        <taxon>Pseudomonadati</taxon>
        <taxon>Pseudomonadota</taxon>
        <taxon>Gammaproteobacteria</taxon>
        <taxon>Lysobacterales</taxon>
        <taxon>Lysobacteraceae</taxon>
        <taxon>Luteimonas</taxon>
    </lineage>
</organism>
<comment type="subcellular location">
    <subcellularLocation>
        <location evidence="1 8">Cytoplasm</location>
    </subcellularLocation>
</comment>
<keyword evidence="6 8" id="KW-0067">ATP-binding</keyword>
<dbReference type="Proteomes" id="UP000315167">
    <property type="component" value="Unassembled WGS sequence"/>
</dbReference>
<comment type="function">
    <text evidence="8">Ligates lysine onto the cytidine present at position 34 of the AUA codon-specific tRNA(Ile) that contains the anticodon CAU, in an ATP-dependent manner. Cytidine is converted to lysidine, thus changing the amino acid specificity of the tRNA from methionine to isoleucine.</text>
</comment>
<comment type="similarity">
    <text evidence="8">Belongs to the tRNA(Ile)-lysidine synthase family.</text>
</comment>
<dbReference type="InterPro" id="IPR014729">
    <property type="entry name" value="Rossmann-like_a/b/a_fold"/>
</dbReference>
<dbReference type="InterPro" id="IPR012094">
    <property type="entry name" value="tRNA_Ile_lys_synt"/>
</dbReference>
<dbReference type="HAMAP" id="MF_01161">
    <property type="entry name" value="tRNA_Ile_lys_synt"/>
    <property type="match status" value="1"/>
</dbReference>
<dbReference type="NCBIfam" id="TIGR02432">
    <property type="entry name" value="lysidine_TilS_N"/>
    <property type="match status" value="1"/>
</dbReference>
<dbReference type="GO" id="GO:0006400">
    <property type="term" value="P:tRNA modification"/>
    <property type="evidence" value="ECO:0007669"/>
    <property type="project" value="UniProtKB-UniRule"/>
</dbReference>
<dbReference type="InterPro" id="IPR012795">
    <property type="entry name" value="tRNA_Ile_lys_synt_N"/>
</dbReference>
<dbReference type="Pfam" id="PF01171">
    <property type="entry name" value="ATP_bind_3"/>
    <property type="match status" value="1"/>
</dbReference>